<gene>
    <name evidence="9" type="ORF">PG991_014850</name>
</gene>
<comment type="pathway">
    <text evidence="1">Secondary metabolite biosynthesis.</text>
</comment>
<evidence type="ECO:0000259" key="8">
    <source>
        <dbReference type="Pfam" id="PF01494"/>
    </source>
</evidence>
<evidence type="ECO:0000256" key="4">
    <source>
        <dbReference type="ARBA" id="ARBA00022827"/>
    </source>
</evidence>
<organism evidence="9 10">
    <name type="scientific">Apiospora marii</name>
    <dbReference type="NCBI Taxonomy" id="335849"/>
    <lineage>
        <taxon>Eukaryota</taxon>
        <taxon>Fungi</taxon>
        <taxon>Dikarya</taxon>
        <taxon>Ascomycota</taxon>
        <taxon>Pezizomycotina</taxon>
        <taxon>Sordariomycetes</taxon>
        <taxon>Xylariomycetidae</taxon>
        <taxon>Amphisphaeriales</taxon>
        <taxon>Apiosporaceae</taxon>
        <taxon>Apiospora</taxon>
    </lineage>
</organism>
<dbReference type="InterPro" id="IPR006076">
    <property type="entry name" value="FAD-dep_OxRdtase"/>
</dbReference>
<keyword evidence="4" id="KW-0274">FAD</keyword>
<evidence type="ECO:0000256" key="3">
    <source>
        <dbReference type="ARBA" id="ARBA00022630"/>
    </source>
</evidence>
<dbReference type="PRINTS" id="PR00420">
    <property type="entry name" value="RNGMNOXGNASE"/>
</dbReference>
<evidence type="ECO:0000256" key="2">
    <source>
        <dbReference type="ARBA" id="ARBA00007992"/>
    </source>
</evidence>
<evidence type="ECO:0000256" key="6">
    <source>
        <dbReference type="ARBA" id="ARBA00023033"/>
    </source>
</evidence>
<dbReference type="Pfam" id="PF01266">
    <property type="entry name" value="DAO"/>
    <property type="match status" value="1"/>
</dbReference>
<accession>A0ABR1R4Q4</accession>
<comment type="caution">
    <text evidence="9">The sequence shown here is derived from an EMBL/GenBank/DDBJ whole genome shotgun (WGS) entry which is preliminary data.</text>
</comment>
<keyword evidence="6" id="KW-0503">Monooxygenase</keyword>
<dbReference type="Gene3D" id="3.50.50.60">
    <property type="entry name" value="FAD/NAD(P)-binding domain"/>
    <property type="match status" value="1"/>
</dbReference>
<comment type="similarity">
    <text evidence="2">Belongs to the paxM FAD-dependent monooxygenase family.</text>
</comment>
<evidence type="ECO:0000259" key="7">
    <source>
        <dbReference type="Pfam" id="PF01266"/>
    </source>
</evidence>
<evidence type="ECO:0000256" key="1">
    <source>
        <dbReference type="ARBA" id="ARBA00005179"/>
    </source>
</evidence>
<sequence>MGLNVIVVGGGIAGLSAAIALRRAGHAVHVYERSAFANEAGAAIHIPPNASRPLLGWGLDPVRAWFVTVRRSYRADGATLVRFHEMGHESLKDTYGAPWFFAHRVDLHEELRRLATQEVGSDGSSGGGGAPVQIHLNSEVVEFVGVHVDLPESSSIKLAGGQIISGDLVIAADGIHTKAAKIVLGHDNPPLPQKDYNFCYRFLIPAAEIRSDPATRDWLDGDDGRMKFFVGHDKRLVSYPCRNNEEHNFVAMFHNSDEAANNPEDWQASVDKSELLKRYDDFHPYLQAIMNKATIVKQWALLYRPPLPAWRKGSLILIGDAAHPMLPHQGQGGAQSIEDGVALGILLSGATTDPEEIISRLELFESLRRNRCSAIQILSNAGQDEAERVRDAAAKFLPIQDIPTSTEEFVDFNFGYDVVQEAIALMRRREPDFTLPPGFFQSPALMGNP</sequence>
<dbReference type="Proteomes" id="UP001396898">
    <property type="component" value="Unassembled WGS sequence"/>
</dbReference>
<proteinExistence type="inferred from homology"/>
<feature type="domain" description="FAD-binding" evidence="8">
    <location>
        <begin position="163"/>
        <end position="349"/>
    </location>
</feature>
<name>A0ABR1R4Q4_9PEZI</name>
<keyword evidence="3" id="KW-0285">Flavoprotein</keyword>
<dbReference type="PANTHER" id="PTHR13789:SF215">
    <property type="entry name" value="FAD-BINDING DOMAIN-CONTAINING PROTEIN-RELATED"/>
    <property type="match status" value="1"/>
</dbReference>
<evidence type="ECO:0000313" key="9">
    <source>
        <dbReference type="EMBL" id="KAK7999175.1"/>
    </source>
</evidence>
<dbReference type="InterPro" id="IPR050493">
    <property type="entry name" value="FAD-dep_Monooxygenase_BioMet"/>
</dbReference>
<dbReference type="EMBL" id="JAQQWI010000019">
    <property type="protein sequence ID" value="KAK7999175.1"/>
    <property type="molecule type" value="Genomic_DNA"/>
</dbReference>
<keyword evidence="5" id="KW-0560">Oxidoreductase</keyword>
<dbReference type="InterPro" id="IPR036188">
    <property type="entry name" value="FAD/NAD-bd_sf"/>
</dbReference>
<dbReference type="InterPro" id="IPR002938">
    <property type="entry name" value="FAD-bd"/>
</dbReference>
<feature type="domain" description="FAD dependent oxidoreductase" evidence="7">
    <location>
        <begin position="5"/>
        <end position="40"/>
    </location>
</feature>
<evidence type="ECO:0000256" key="5">
    <source>
        <dbReference type="ARBA" id="ARBA00023002"/>
    </source>
</evidence>
<dbReference type="SUPFAM" id="SSF54373">
    <property type="entry name" value="FAD-linked reductases, C-terminal domain"/>
    <property type="match status" value="1"/>
</dbReference>
<dbReference type="SUPFAM" id="SSF51905">
    <property type="entry name" value="FAD/NAD(P)-binding domain"/>
    <property type="match status" value="1"/>
</dbReference>
<dbReference type="Pfam" id="PF01494">
    <property type="entry name" value="FAD_binding_3"/>
    <property type="match status" value="1"/>
</dbReference>
<keyword evidence="10" id="KW-1185">Reference proteome</keyword>
<protein>
    <submittedName>
        <fullName evidence="9">FAD dependent oxidoreductase</fullName>
    </submittedName>
</protein>
<evidence type="ECO:0000313" key="10">
    <source>
        <dbReference type="Proteomes" id="UP001396898"/>
    </source>
</evidence>
<reference evidence="9 10" key="1">
    <citation type="submission" date="2023-01" db="EMBL/GenBank/DDBJ databases">
        <title>Analysis of 21 Apiospora genomes using comparative genomics revels a genus with tremendous synthesis potential of carbohydrate active enzymes and secondary metabolites.</title>
        <authorList>
            <person name="Sorensen T."/>
        </authorList>
    </citation>
    <scope>NUCLEOTIDE SEQUENCE [LARGE SCALE GENOMIC DNA]</scope>
    <source>
        <strain evidence="9 10">CBS 20057</strain>
    </source>
</reference>
<dbReference type="PANTHER" id="PTHR13789">
    <property type="entry name" value="MONOOXYGENASE"/>
    <property type="match status" value="1"/>
</dbReference>